<proteinExistence type="predicted"/>
<protein>
    <submittedName>
        <fullName evidence="1">Uncharacterized protein</fullName>
    </submittedName>
</protein>
<reference evidence="1" key="1">
    <citation type="submission" date="2020-03" db="EMBL/GenBank/DDBJ databases">
        <title>The deep terrestrial virosphere.</title>
        <authorList>
            <person name="Holmfeldt K."/>
            <person name="Nilsson E."/>
            <person name="Simone D."/>
            <person name="Lopez-Fernandez M."/>
            <person name="Wu X."/>
            <person name="de Brujin I."/>
            <person name="Lundin D."/>
            <person name="Andersson A."/>
            <person name="Bertilsson S."/>
            <person name="Dopson M."/>
        </authorList>
    </citation>
    <scope>NUCLEOTIDE SEQUENCE</scope>
    <source>
        <strain evidence="1">MM415A03762</strain>
        <strain evidence="2">MM415B02352</strain>
    </source>
</reference>
<accession>A0A6M3JKA3</accession>
<evidence type="ECO:0000313" key="1">
    <source>
        <dbReference type="EMBL" id="QJA70383.1"/>
    </source>
</evidence>
<evidence type="ECO:0000313" key="2">
    <source>
        <dbReference type="EMBL" id="QJA90552.1"/>
    </source>
</evidence>
<dbReference type="AlphaFoldDB" id="A0A6M3JKA3"/>
<sequence length="61" mass="6801">MTKKINLELVGLDGNAFSLLGAFKKQAKREAWTGEEIKVVIDEATSGDYDHLLQTLIKHTN</sequence>
<gene>
    <name evidence="1" type="ORF">MM415A03762_0009</name>
    <name evidence="2" type="ORF">MM415B02352_0012</name>
</gene>
<name>A0A6M3JKA3_9ZZZZ</name>
<organism evidence="1">
    <name type="scientific">viral metagenome</name>
    <dbReference type="NCBI Taxonomy" id="1070528"/>
    <lineage>
        <taxon>unclassified sequences</taxon>
        <taxon>metagenomes</taxon>
        <taxon>organismal metagenomes</taxon>
    </lineage>
</organism>
<dbReference type="EMBL" id="MT142921">
    <property type="protein sequence ID" value="QJA90552.1"/>
    <property type="molecule type" value="Genomic_DNA"/>
</dbReference>
<dbReference type="EMBL" id="MT141788">
    <property type="protein sequence ID" value="QJA70383.1"/>
    <property type="molecule type" value="Genomic_DNA"/>
</dbReference>